<dbReference type="EMBL" id="RBKT01000001">
    <property type="protein sequence ID" value="RKR91932.1"/>
    <property type="molecule type" value="Genomic_DNA"/>
</dbReference>
<evidence type="ECO:0000259" key="2">
    <source>
        <dbReference type="Pfam" id="PF08386"/>
    </source>
</evidence>
<dbReference type="Proteomes" id="UP000277671">
    <property type="component" value="Unassembled WGS sequence"/>
</dbReference>
<feature type="domain" description="Peptidase S33 tripeptidyl aminopeptidase-like C-terminal" evidence="2">
    <location>
        <begin position="392"/>
        <end position="491"/>
    </location>
</feature>
<comment type="caution">
    <text evidence="3">The sequence shown here is derived from an EMBL/GenBank/DDBJ whole genome shotgun (WGS) entry which is preliminary data.</text>
</comment>
<keyword evidence="4" id="KW-1185">Reference proteome</keyword>
<feature type="chain" id="PRO_5039640495" evidence="1">
    <location>
        <begin position="21"/>
        <end position="506"/>
    </location>
</feature>
<protein>
    <submittedName>
        <fullName evidence="3">TAP-like protein</fullName>
    </submittedName>
</protein>
<reference evidence="3 4" key="1">
    <citation type="submission" date="2018-10" db="EMBL/GenBank/DDBJ databases">
        <title>Sequencing the genomes of 1000 actinobacteria strains.</title>
        <authorList>
            <person name="Klenk H.-P."/>
        </authorList>
    </citation>
    <scope>NUCLEOTIDE SEQUENCE [LARGE SCALE GENOMIC DNA]</scope>
    <source>
        <strain evidence="3 4">DSM 45175</strain>
    </source>
</reference>
<gene>
    <name evidence="3" type="ORF">BDK92_6363</name>
</gene>
<dbReference type="Pfam" id="PF08386">
    <property type="entry name" value="Abhydrolase_4"/>
    <property type="match status" value="1"/>
</dbReference>
<dbReference type="InterPro" id="IPR013595">
    <property type="entry name" value="Pept_S33_TAP-like_C"/>
</dbReference>
<dbReference type="SUPFAM" id="SSF53474">
    <property type="entry name" value="alpha/beta-Hydrolases"/>
    <property type="match status" value="1"/>
</dbReference>
<dbReference type="AlphaFoldDB" id="A0A495JUC8"/>
<dbReference type="Gene3D" id="3.40.50.1820">
    <property type="entry name" value="alpha/beta hydrolase"/>
    <property type="match status" value="1"/>
</dbReference>
<organism evidence="3 4">
    <name type="scientific">Micromonospora pisi</name>
    <dbReference type="NCBI Taxonomy" id="589240"/>
    <lineage>
        <taxon>Bacteria</taxon>
        <taxon>Bacillati</taxon>
        <taxon>Actinomycetota</taxon>
        <taxon>Actinomycetes</taxon>
        <taxon>Micromonosporales</taxon>
        <taxon>Micromonosporaceae</taxon>
        <taxon>Micromonospora</taxon>
    </lineage>
</organism>
<proteinExistence type="predicted"/>
<evidence type="ECO:0000313" key="4">
    <source>
        <dbReference type="Proteomes" id="UP000277671"/>
    </source>
</evidence>
<name>A0A495JUC8_9ACTN</name>
<feature type="signal peptide" evidence="1">
    <location>
        <begin position="1"/>
        <end position="20"/>
    </location>
</feature>
<keyword evidence="1" id="KW-0732">Signal</keyword>
<evidence type="ECO:0000256" key="1">
    <source>
        <dbReference type="SAM" id="SignalP"/>
    </source>
</evidence>
<accession>A0A495JUC8</accession>
<sequence length="506" mass="55093">MQAVLAPVAVSVLLLSTAVAGEAAAASGGTPSRYRDQQLTWSACPGQDPSVIQCASVTVPRDWARPGTGPDMQVEISRVKAPDTTARRGVMLLSSGGPGGTLMPLRYTGLGEVAAAFDLVGFELRHDPNVPLDCQNASEYEASLRIDVLDRSPQNIQAMIDYSRGIALACLERSGDQVRYISTEQTVRDMDLIRLLLGESKISYLGVAGGPWLGAHYATAFPRRVDRFLFDSSVDFTTTWYHAFNLAPAAFEKRFVDFLGWMARYDGHYGYGTTVKSARARWEARRAHLVTHPLKISETFTLTAGNFDNGAIAGLYTSAQFPDLARVLSVIEHFETATTEDKALIERVLGPSPYFDPAPLAAFYSLMCNDTPWPRGGEHYVKLSDRLGAKYPFLGYGWLLQPCGFWPYRSNTQQPITGEGLPTVLMINAVDDPSTPYPGALAAHRNFENSRLVTVTDNGDHGQFGFGNQCVDQIGTRFLVGGQAPGRDVTCKGSPMPVPTGTPIVR</sequence>
<dbReference type="InterPro" id="IPR029058">
    <property type="entry name" value="AB_hydrolase_fold"/>
</dbReference>
<evidence type="ECO:0000313" key="3">
    <source>
        <dbReference type="EMBL" id="RKR91932.1"/>
    </source>
</evidence>